<dbReference type="Proteomes" id="UP000033647">
    <property type="component" value="Unassembled WGS sequence"/>
</dbReference>
<gene>
    <name evidence="3" type="ORF">TI39_contig607g00005</name>
</gene>
<feature type="transmembrane region" description="Helical" evidence="2">
    <location>
        <begin position="62"/>
        <end position="82"/>
    </location>
</feature>
<sequence length="322" mass="35341">MSNNISNSCTIAPESTSTDAGIAGTGILLSFIISAFLALFLSAFIVFSEIRAQTSRNITRRILSGLSDSQIFQGIGIQAVGLAKVETIVPYHFFIIWMLALLSTATNFAALLALVQDFKRDWVLRWLRQFAMFVNVVLTIVYGVFVLRTNLADLAPTLPMACVWQNHEKNEDAQGNKTLSIVGTAAAIAISAVVFVLGTWYLHMRKQTWGKSVRAFSLLVLLGVAIGAAVRVILVSQAFGTPSVKLDDAGETEWSFGQLLVMLLLILPFVSALEIFRGQMQVPHANAFADSDQVPLTSQYGREQKSDHDAEYTYQPNPSFRS</sequence>
<feature type="transmembrane region" description="Helical" evidence="2">
    <location>
        <begin position="254"/>
        <end position="276"/>
    </location>
</feature>
<name>A0A0F4GKF3_9PEZI</name>
<keyword evidence="2" id="KW-0472">Membrane</keyword>
<evidence type="ECO:0000256" key="1">
    <source>
        <dbReference type="SAM" id="MobiDB-lite"/>
    </source>
</evidence>
<comment type="caution">
    <text evidence="3">The sequence shown here is derived from an EMBL/GenBank/DDBJ whole genome shotgun (WGS) entry which is preliminary data.</text>
</comment>
<evidence type="ECO:0000313" key="4">
    <source>
        <dbReference type="Proteomes" id="UP000033647"/>
    </source>
</evidence>
<evidence type="ECO:0000313" key="3">
    <source>
        <dbReference type="EMBL" id="KJX96665.1"/>
    </source>
</evidence>
<keyword evidence="4" id="KW-1185">Reference proteome</keyword>
<feature type="transmembrane region" description="Helical" evidence="2">
    <location>
        <begin position="179"/>
        <end position="203"/>
    </location>
</feature>
<dbReference type="PANTHER" id="PTHR37577">
    <property type="entry name" value="INTEGRAL MEMBRANE PROTEIN"/>
    <property type="match status" value="1"/>
</dbReference>
<feature type="transmembrane region" description="Helical" evidence="2">
    <location>
        <begin position="27"/>
        <end position="50"/>
    </location>
</feature>
<keyword evidence="2" id="KW-1133">Transmembrane helix</keyword>
<reference evidence="3 4" key="1">
    <citation type="submission" date="2015-03" db="EMBL/GenBank/DDBJ databases">
        <title>RNA-seq based gene annotation and comparative genomics of four Zymoseptoria species reveal species-specific pathogenicity related genes and transposable element activity.</title>
        <authorList>
            <person name="Grandaubert J."/>
            <person name="Bhattacharyya A."/>
            <person name="Stukenbrock E.H."/>
        </authorList>
    </citation>
    <scope>NUCLEOTIDE SEQUENCE [LARGE SCALE GENOMIC DNA]</scope>
    <source>
        <strain evidence="3 4">Zb18110</strain>
    </source>
</reference>
<accession>A0A0F4GKF3</accession>
<evidence type="ECO:0000256" key="2">
    <source>
        <dbReference type="SAM" id="Phobius"/>
    </source>
</evidence>
<feature type="compositionally biased region" description="Basic and acidic residues" evidence="1">
    <location>
        <begin position="302"/>
        <end position="311"/>
    </location>
</feature>
<keyword evidence="2" id="KW-0812">Transmembrane</keyword>
<dbReference type="PANTHER" id="PTHR37577:SF1">
    <property type="entry name" value="INTEGRAL MEMBRANE PROTEIN"/>
    <property type="match status" value="1"/>
</dbReference>
<feature type="transmembrane region" description="Helical" evidence="2">
    <location>
        <begin position="94"/>
        <end position="114"/>
    </location>
</feature>
<dbReference type="InterPro" id="IPR053018">
    <property type="entry name" value="Elsinochrome_Biosynth-Asso"/>
</dbReference>
<feature type="region of interest" description="Disordered" evidence="1">
    <location>
        <begin position="299"/>
        <end position="322"/>
    </location>
</feature>
<dbReference type="EMBL" id="LAFY01000599">
    <property type="protein sequence ID" value="KJX96665.1"/>
    <property type="molecule type" value="Genomic_DNA"/>
</dbReference>
<organism evidence="3 4">
    <name type="scientific">Zymoseptoria brevis</name>
    <dbReference type="NCBI Taxonomy" id="1047168"/>
    <lineage>
        <taxon>Eukaryota</taxon>
        <taxon>Fungi</taxon>
        <taxon>Dikarya</taxon>
        <taxon>Ascomycota</taxon>
        <taxon>Pezizomycotina</taxon>
        <taxon>Dothideomycetes</taxon>
        <taxon>Dothideomycetidae</taxon>
        <taxon>Mycosphaerellales</taxon>
        <taxon>Mycosphaerellaceae</taxon>
        <taxon>Zymoseptoria</taxon>
    </lineage>
</organism>
<protein>
    <submittedName>
        <fullName evidence="3">Uncharacterized protein</fullName>
    </submittedName>
</protein>
<feature type="transmembrane region" description="Helical" evidence="2">
    <location>
        <begin position="215"/>
        <end position="234"/>
    </location>
</feature>
<feature type="transmembrane region" description="Helical" evidence="2">
    <location>
        <begin position="126"/>
        <end position="147"/>
    </location>
</feature>
<dbReference type="OrthoDB" id="5414615at2759"/>
<dbReference type="AlphaFoldDB" id="A0A0F4GKF3"/>
<proteinExistence type="predicted"/>